<sequence>LHHPLKLTSLTDGSASHPGSHAWPASRLSVVRPQESAEALRRLGMPLHSLKWIRGGFCDNALAAREPQLSEFIARYLQPGDVVFSTWRNDGNDDHDAVGRASAAACHRVGAHLYEVPIRAWHWPAREGALIPWQRARKVRLDTWCVARKLHATHAYASQLAGDPQIGLAPMLAQVLLERMREPYEIVFAL</sequence>
<dbReference type="Gene3D" id="3.40.50.10320">
    <property type="entry name" value="LmbE-like"/>
    <property type="match status" value="1"/>
</dbReference>
<dbReference type="EMBL" id="WKEU01000157">
    <property type="protein sequence ID" value="MCF5065971.1"/>
    <property type="molecule type" value="Genomic_DNA"/>
</dbReference>
<comment type="caution">
    <text evidence="2">The sequence shown here is derived from an EMBL/GenBank/DDBJ whole genome shotgun (WGS) entry which is preliminary data.</text>
</comment>
<evidence type="ECO:0000313" key="3">
    <source>
        <dbReference type="Proteomes" id="UP000814207"/>
    </source>
</evidence>
<proteinExistence type="predicted"/>
<dbReference type="InterPro" id="IPR024078">
    <property type="entry name" value="LmbE-like_dom_sf"/>
</dbReference>
<dbReference type="AlphaFoldDB" id="A0A9Q3X657"/>
<feature type="region of interest" description="Disordered" evidence="1">
    <location>
        <begin position="1"/>
        <end position="23"/>
    </location>
</feature>
<dbReference type="Proteomes" id="UP000814207">
    <property type="component" value="Unassembled WGS sequence"/>
</dbReference>
<dbReference type="InterPro" id="IPR003737">
    <property type="entry name" value="GlcNAc_PI_deacetylase-related"/>
</dbReference>
<evidence type="ECO:0000313" key="2">
    <source>
        <dbReference type="EMBL" id="MCF5065971.1"/>
    </source>
</evidence>
<gene>
    <name evidence="2" type="ORF">GIW73_23825</name>
</gene>
<protein>
    <submittedName>
        <fullName evidence="2">PIG-L family deacetylase</fullName>
    </submittedName>
</protein>
<dbReference type="SUPFAM" id="SSF102588">
    <property type="entry name" value="LmbE-like"/>
    <property type="match status" value="1"/>
</dbReference>
<name>A0A9Q3X657_PSESX</name>
<evidence type="ECO:0000256" key="1">
    <source>
        <dbReference type="SAM" id="MobiDB-lite"/>
    </source>
</evidence>
<dbReference type="Pfam" id="PF02585">
    <property type="entry name" value="PIG-L"/>
    <property type="match status" value="1"/>
</dbReference>
<reference evidence="2" key="1">
    <citation type="submission" date="2019-11" db="EMBL/GenBank/DDBJ databases">
        <title>Epiphytic Pseudomonas syringae from cherry orchards.</title>
        <authorList>
            <person name="Hulin M.T."/>
        </authorList>
    </citation>
    <scope>NUCLEOTIDE SEQUENCE</scope>
    <source>
        <strain evidence="2">PA-6-9A</strain>
    </source>
</reference>
<organism evidence="2 3">
    <name type="scientific">Pseudomonas syringae</name>
    <dbReference type="NCBI Taxonomy" id="317"/>
    <lineage>
        <taxon>Bacteria</taxon>
        <taxon>Pseudomonadati</taxon>
        <taxon>Pseudomonadota</taxon>
        <taxon>Gammaproteobacteria</taxon>
        <taxon>Pseudomonadales</taxon>
        <taxon>Pseudomonadaceae</taxon>
        <taxon>Pseudomonas</taxon>
    </lineage>
</organism>
<accession>A0A9Q3X657</accession>
<feature type="non-terminal residue" evidence="2">
    <location>
        <position position="1"/>
    </location>
</feature>